<evidence type="ECO:0000256" key="10">
    <source>
        <dbReference type="ARBA" id="ARBA00022840"/>
    </source>
</evidence>
<comment type="similarity">
    <text evidence="13">Belongs to the LpxK family.</text>
</comment>
<evidence type="ECO:0000256" key="9">
    <source>
        <dbReference type="ARBA" id="ARBA00022777"/>
    </source>
</evidence>
<keyword evidence="8 13" id="KW-0547">Nucleotide-binding</keyword>
<accession>A0A918IMV4</accession>
<name>A0A918IMV4_9FLAO</name>
<keyword evidence="6 13" id="KW-0441">Lipid A biosynthesis</keyword>
<keyword evidence="11 13" id="KW-0443">Lipid metabolism</keyword>
<evidence type="ECO:0000256" key="2">
    <source>
        <dbReference type="ARBA" id="ARBA00004870"/>
    </source>
</evidence>
<reference evidence="14" key="2">
    <citation type="submission" date="2020-09" db="EMBL/GenBank/DDBJ databases">
        <authorList>
            <person name="Sun Q."/>
            <person name="Kim S."/>
        </authorList>
    </citation>
    <scope>NUCLEOTIDE SEQUENCE</scope>
    <source>
        <strain evidence="14">KCTC 12113</strain>
    </source>
</reference>
<keyword evidence="5 13" id="KW-0444">Lipid biosynthesis</keyword>
<dbReference type="Proteomes" id="UP000634668">
    <property type="component" value="Unassembled WGS sequence"/>
</dbReference>
<comment type="pathway">
    <text evidence="2 13">Glycolipid biosynthesis; lipid IV(A) biosynthesis; lipid IV(A) from (3R)-3-hydroxytetradecanoyl-[acyl-carrier-protein] and UDP-N-acetyl-alpha-D-glucosamine: step 6/6.</text>
</comment>
<evidence type="ECO:0000256" key="5">
    <source>
        <dbReference type="ARBA" id="ARBA00022516"/>
    </source>
</evidence>
<evidence type="ECO:0000256" key="3">
    <source>
        <dbReference type="ARBA" id="ARBA00012071"/>
    </source>
</evidence>
<evidence type="ECO:0000313" key="15">
    <source>
        <dbReference type="Proteomes" id="UP000634668"/>
    </source>
</evidence>
<dbReference type="GO" id="GO:0009244">
    <property type="term" value="P:lipopolysaccharide core region biosynthetic process"/>
    <property type="evidence" value="ECO:0007669"/>
    <property type="project" value="TreeGrafter"/>
</dbReference>
<sequence>MYAFIVYLRNFLYDQNIFKGKSYDTKTICVGNLSVGGTGKTPMIEFLIRSLKDAKKIAVLSRGYGRKSKGFMLANPQVKVEDLGDEPYQIVKKFPEITVAVDADRQNGITTLEASLAPDIILLDDAFQHRKVKCDYYVLLTAYGKLYVDDWYLPTGNLRDSKGEAKRANIIVVTKCPKNISEKEQISIREKLNPKSGQKVVFSYLEYDPKLKGGPEEMSLGEIKGRKVTLVTGIADPAPLVRYLRENGLEFEHLSYSDHHFFSDREIEMFLTKELILTTEKDYVRLSGKIGELYYIGIKHVFLSNGKTELIKSLNLD</sequence>
<comment type="catalytic activity">
    <reaction evidence="13">
        <text>a lipid A disaccharide + ATP = a lipid IVA + ADP + H(+)</text>
        <dbReference type="Rhea" id="RHEA:67840"/>
        <dbReference type="ChEBI" id="CHEBI:15378"/>
        <dbReference type="ChEBI" id="CHEBI:30616"/>
        <dbReference type="ChEBI" id="CHEBI:176343"/>
        <dbReference type="ChEBI" id="CHEBI:176425"/>
        <dbReference type="ChEBI" id="CHEBI:456216"/>
        <dbReference type="EC" id="2.7.1.130"/>
    </reaction>
</comment>
<keyword evidence="10 13" id="KW-0067">ATP-binding</keyword>
<gene>
    <name evidence="13 14" type="primary">lpxK</name>
    <name evidence="14" type="ORF">GCM10007383_03870</name>
</gene>
<keyword evidence="15" id="KW-1185">Reference proteome</keyword>
<evidence type="ECO:0000256" key="11">
    <source>
        <dbReference type="ARBA" id="ARBA00023098"/>
    </source>
</evidence>
<evidence type="ECO:0000256" key="1">
    <source>
        <dbReference type="ARBA" id="ARBA00002274"/>
    </source>
</evidence>
<comment type="function">
    <text evidence="1 13">Transfers the gamma-phosphate of ATP to the 4'-position of a tetraacyldisaccharide 1-phosphate intermediate (termed DS-1-P) to form tetraacyldisaccharide 1,4'-bis-phosphate (lipid IVA).</text>
</comment>
<dbReference type="PANTHER" id="PTHR42724">
    <property type="entry name" value="TETRAACYLDISACCHARIDE 4'-KINASE"/>
    <property type="match status" value="1"/>
</dbReference>
<keyword evidence="7 13" id="KW-0808">Transferase</keyword>
<evidence type="ECO:0000256" key="8">
    <source>
        <dbReference type="ARBA" id="ARBA00022741"/>
    </source>
</evidence>
<protein>
    <recommendedName>
        <fullName evidence="4 13">Tetraacyldisaccharide 4'-kinase</fullName>
        <ecNumber evidence="3 13">2.7.1.130</ecNumber>
    </recommendedName>
    <alternativeName>
        <fullName evidence="12 13">Lipid A 4'-kinase</fullName>
    </alternativeName>
</protein>
<evidence type="ECO:0000256" key="7">
    <source>
        <dbReference type="ARBA" id="ARBA00022679"/>
    </source>
</evidence>
<dbReference type="HAMAP" id="MF_00409">
    <property type="entry name" value="LpxK"/>
    <property type="match status" value="1"/>
</dbReference>
<dbReference type="PANTHER" id="PTHR42724:SF1">
    <property type="entry name" value="TETRAACYLDISACCHARIDE 4'-KINASE, MITOCHONDRIAL-RELATED"/>
    <property type="match status" value="1"/>
</dbReference>
<dbReference type="GO" id="GO:0009245">
    <property type="term" value="P:lipid A biosynthetic process"/>
    <property type="evidence" value="ECO:0007669"/>
    <property type="project" value="UniProtKB-UniRule"/>
</dbReference>
<dbReference type="InterPro" id="IPR027417">
    <property type="entry name" value="P-loop_NTPase"/>
</dbReference>
<dbReference type="GO" id="GO:0005886">
    <property type="term" value="C:plasma membrane"/>
    <property type="evidence" value="ECO:0007669"/>
    <property type="project" value="TreeGrafter"/>
</dbReference>
<keyword evidence="9 13" id="KW-0418">Kinase</keyword>
<evidence type="ECO:0000256" key="6">
    <source>
        <dbReference type="ARBA" id="ARBA00022556"/>
    </source>
</evidence>
<evidence type="ECO:0000256" key="12">
    <source>
        <dbReference type="ARBA" id="ARBA00029757"/>
    </source>
</evidence>
<dbReference type="NCBIfam" id="TIGR00682">
    <property type="entry name" value="lpxK"/>
    <property type="match status" value="1"/>
</dbReference>
<dbReference type="SUPFAM" id="SSF52540">
    <property type="entry name" value="P-loop containing nucleoside triphosphate hydrolases"/>
    <property type="match status" value="1"/>
</dbReference>
<evidence type="ECO:0000313" key="14">
    <source>
        <dbReference type="EMBL" id="GGW23097.1"/>
    </source>
</evidence>
<dbReference type="GO" id="GO:0009029">
    <property type="term" value="F:lipid-A 4'-kinase activity"/>
    <property type="evidence" value="ECO:0007669"/>
    <property type="project" value="UniProtKB-UniRule"/>
</dbReference>
<comment type="caution">
    <text evidence="14">The sequence shown here is derived from an EMBL/GenBank/DDBJ whole genome shotgun (WGS) entry which is preliminary data.</text>
</comment>
<proteinExistence type="inferred from homology"/>
<feature type="binding site" evidence="13">
    <location>
        <begin position="34"/>
        <end position="41"/>
    </location>
    <ligand>
        <name>ATP</name>
        <dbReference type="ChEBI" id="CHEBI:30616"/>
    </ligand>
</feature>
<dbReference type="Pfam" id="PF02606">
    <property type="entry name" value="LpxK"/>
    <property type="match status" value="1"/>
</dbReference>
<organism evidence="14 15">
    <name type="scientific">Arenibacter certesii</name>
    <dbReference type="NCBI Taxonomy" id="228955"/>
    <lineage>
        <taxon>Bacteria</taxon>
        <taxon>Pseudomonadati</taxon>
        <taxon>Bacteroidota</taxon>
        <taxon>Flavobacteriia</taxon>
        <taxon>Flavobacteriales</taxon>
        <taxon>Flavobacteriaceae</taxon>
        <taxon>Arenibacter</taxon>
    </lineage>
</organism>
<reference evidence="14" key="1">
    <citation type="journal article" date="2014" name="Int. J. Syst. Evol. Microbiol.">
        <title>Complete genome sequence of Corynebacterium casei LMG S-19264T (=DSM 44701T), isolated from a smear-ripened cheese.</title>
        <authorList>
            <consortium name="US DOE Joint Genome Institute (JGI-PGF)"/>
            <person name="Walter F."/>
            <person name="Albersmeier A."/>
            <person name="Kalinowski J."/>
            <person name="Ruckert C."/>
        </authorList>
    </citation>
    <scope>NUCLEOTIDE SEQUENCE</scope>
    <source>
        <strain evidence="14">KCTC 12113</strain>
    </source>
</reference>
<dbReference type="EMBL" id="BMWP01000002">
    <property type="protein sequence ID" value="GGW23097.1"/>
    <property type="molecule type" value="Genomic_DNA"/>
</dbReference>
<evidence type="ECO:0000256" key="13">
    <source>
        <dbReference type="HAMAP-Rule" id="MF_00409"/>
    </source>
</evidence>
<dbReference type="AlphaFoldDB" id="A0A918IMV4"/>
<dbReference type="GO" id="GO:0005524">
    <property type="term" value="F:ATP binding"/>
    <property type="evidence" value="ECO:0007669"/>
    <property type="project" value="UniProtKB-UniRule"/>
</dbReference>
<evidence type="ECO:0000256" key="4">
    <source>
        <dbReference type="ARBA" id="ARBA00016436"/>
    </source>
</evidence>
<dbReference type="InterPro" id="IPR003758">
    <property type="entry name" value="LpxK"/>
</dbReference>
<dbReference type="EC" id="2.7.1.130" evidence="3 13"/>